<feature type="domain" description="Solute-binding protein family 5" evidence="5">
    <location>
        <begin position="96"/>
        <end position="435"/>
    </location>
</feature>
<gene>
    <name evidence="6" type="ORF">FHX40_3482</name>
</gene>
<evidence type="ECO:0000256" key="3">
    <source>
        <dbReference type="ARBA" id="ARBA00022729"/>
    </source>
</evidence>
<dbReference type="Gene3D" id="3.40.190.10">
    <property type="entry name" value="Periplasmic binding protein-like II"/>
    <property type="match status" value="1"/>
</dbReference>
<sequence length="535" mass="58155">MRRKTQRIAVLLAALLGVAACSNQGASTTGSSAAVESPRQGGEITVLEDSAFAGSWPTGLDPASNTTGGANIAMMQAIYGGLFLVRANDDGSNARVEPHQAESYELLDGGKTVKIKIRDGIKFSDGTPLDAEAVRFNFERNLNANCTCKPTWPLAEKDPITVEEPNTVVLRFSEPYGAVINSFPVSNVNWIVSPTALKEMGEEKFRVTPVGAGPFKVVSNKLSSELVLERNPNYFKQGLPYLDKLTFKSIGGDQAAYTALLSGQAHAYEGMNTVPLLEQAEANDKLTVTLQPPTSPYVIQLNTQIEPFNDKKAREAIYYATNFQAIADGVFKGKYPVSQSFTASGGLFHKETVPGYRTYDLEKAKQLVQELGGMKIKLGTISNYVAKQVVTALQTQWREAGIEVEIVDHQLATLIKEFQTNKWQAMLQTAGAWDPASGVGVGFRFTSTSPYSGIKDPKIDELVRKASATIDQAERERLYTELGQYISDNAYAPFGLAFAPGNVVVKGVYGPGLTTKIPPLMVNTGVIWDEVWRSQ</sequence>
<accession>A0A543J1N3</accession>
<comment type="caution">
    <text evidence="6">The sequence shown here is derived from an EMBL/GenBank/DDBJ whole genome shotgun (WGS) entry which is preliminary data.</text>
</comment>
<dbReference type="GO" id="GO:0015833">
    <property type="term" value="P:peptide transport"/>
    <property type="evidence" value="ECO:0007669"/>
    <property type="project" value="TreeGrafter"/>
</dbReference>
<dbReference type="GO" id="GO:1904680">
    <property type="term" value="F:peptide transmembrane transporter activity"/>
    <property type="evidence" value="ECO:0007669"/>
    <property type="project" value="TreeGrafter"/>
</dbReference>
<dbReference type="AlphaFoldDB" id="A0A543J1N3"/>
<evidence type="ECO:0000259" key="5">
    <source>
        <dbReference type="Pfam" id="PF00496"/>
    </source>
</evidence>
<evidence type="ECO:0000256" key="2">
    <source>
        <dbReference type="ARBA" id="ARBA00005695"/>
    </source>
</evidence>
<evidence type="ECO:0000256" key="1">
    <source>
        <dbReference type="ARBA" id="ARBA00004193"/>
    </source>
</evidence>
<comment type="subcellular location">
    <subcellularLocation>
        <location evidence="1">Cell membrane</location>
        <topology evidence="1">Lipid-anchor</topology>
    </subcellularLocation>
</comment>
<dbReference type="InterPro" id="IPR039424">
    <property type="entry name" value="SBP_5"/>
</dbReference>
<comment type="similarity">
    <text evidence="2">Belongs to the bacterial solute-binding protein 5 family.</text>
</comment>
<dbReference type="PIRSF" id="PIRSF002741">
    <property type="entry name" value="MppA"/>
    <property type="match status" value="1"/>
</dbReference>
<dbReference type="GO" id="GO:0042597">
    <property type="term" value="C:periplasmic space"/>
    <property type="evidence" value="ECO:0007669"/>
    <property type="project" value="UniProtKB-ARBA"/>
</dbReference>
<dbReference type="Gene3D" id="3.90.76.10">
    <property type="entry name" value="Dipeptide-binding Protein, Domain 1"/>
    <property type="match status" value="1"/>
</dbReference>
<dbReference type="CDD" id="cd00995">
    <property type="entry name" value="PBP2_NikA_DppA_OppA_like"/>
    <property type="match status" value="1"/>
</dbReference>
<evidence type="ECO:0000256" key="4">
    <source>
        <dbReference type="SAM" id="SignalP"/>
    </source>
</evidence>
<keyword evidence="3 4" id="KW-0732">Signal</keyword>
<dbReference type="Pfam" id="PF00496">
    <property type="entry name" value="SBP_bac_5"/>
    <property type="match status" value="1"/>
</dbReference>
<proteinExistence type="inferred from homology"/>
<feature type="signal peptide" evidence="4">
    <location>
        <begin position="1"/>
        <end position="26"/>
    </location>
</feature>
<feature type="chain" id="PRO_5021760697" evidence="4">
    <location>
        <begin position="27"/>
        <end position="535"/>
    </location>
</feature>
<evidence type="ECO:0000313" key="7">
    <source>
        <dbReference type="Proteomes" id="UP000319213"/>
    </source>
</evidence>
<dbReference type="Proteomes" id="UP000319213">
    <property type="component" value="Unassembled WGS sequence"/>
</dbReference>
<name>A0A543J1N3_9ACTN</name>
<dbReference type="InterPro" id="IPR023765">
    <property type="entry name" value="SBP_5_CS"/>
</dbReference>
<dbReference type="PROSITE" id="PS51257">
    <property type="entry name" value="PROKAR_LIPOPROTEIN"/>
    <property type="match status" value="1"/>
</dbReference>
<dbReference type="PROSITE" id="PS01040">
    <property type="entry name" value="SBP_BACTERIAL_5"/>
    <property type="match status" value="1"/>
</dbReference>
<dbReference type="SUPFAM" id="SSF53850">
    <property type="entry name" value="Periplasmic binding protein-like II"/>
    <property type="match status" value="1"/>
</dbReference>
<dbReference type="Gene3D" id="3.10.105.10">
    <property type="entry name" value="Dipeptide-binding Protein, Domain 3"/>
    <property type="match status" value="1"/>
</dbReference>
<evidence type="ECO:0000313" key="6">
    <source>
        <dbReference type="EMBL" id="TQM76736.1"/>
    </source>
</evidence>
<dbReference type="PANTHER" id="PTHR30290">
    <property type="entry name" value="PERIPLASMIC BINDING COMPONENT OF ABC TRANSPORTER"/>
    <property type="match status" value="1"/>
</dbReference>
<dbReference type="EMBL" id="VFPQ01000001">
    <property type="protein sequence ID" value="TQM76736.1"/>
    <property type="molecule type" value="Genomic_DNA"/>
</dbReference>
<dbReference type="InterPro" id="IPR030678">
    <property type="entry name" value="Peptide/Ni-bd"/>
</dbReference>
<organism evidence="6 7">
    <name type="scientific">Thermopolyspora flexuosa</name>
    <dbReference type="NCBI Taxonomy" id="103836"/>
    <lineage>
        <taxon>Bacteria</taxon>
        <taxon>Bacillati</taxon>
        <taxon>Actinomycetota</taxon>
        <taxon>Actinomycetes</taxon>
        <taxon>Streptosporangiales</taxon>
        <taxon>Streptosporangiaceae</taxon>
        <taxon>Thermopolyspora</taxon>
    </lineage>
</organism>
<keyword evidence="7" id="KW-1185">Reference proteome</keyword>
<protein>
    <submittedName>
        <fullName evidence="6">Peptide/nickel transport system substrate-binding protein</fullName>
    </submittedName>
</protein>
<dbReference type="InterPro" id="IPR000914">
    <property type="entry name" value="SBP_5_dom"/>
</dbReference>
<reference evidence="6 7" key="1">
    <citation type="submission" date="2019-06" db="EMBL/GenBank/DDBJ databases">
        <title>Sequencing the genomes of 1000 actinobacteria strains.</title>
        <authorList>
            <person name="Klenk H.-P."/>
        </authorList>
    </citation>
    <scope>NUCLEOTIDE SEQUENCE [LARGE SCALE GENOMIC DNA]</scope>
    <source>
        <strain evidence="6 7">DSM 43186</strain>
    </source>
</reference>
<dbReference type="GO" id="GO:0043190">
    <property type="term" value="C:ATP-binding cassette (ABC) transporter complex"/>
    <property type="evidence" value="ECO:0007669"/>
    <property type="project" value="InterPro"/>
</dbReference>